<proteinExistence type="predicted"/>
<dbReference type="EMBL" id="LWDX02058872">
    <property type="protein sequence ID" value="OEL17750.1"/>
    <property type="molecule type" value="Genomic_DNA"/>
</dbReference>
<organism evidence="2 3">
    <name type="scientific">Dichanthelium oligosanthes</name>
    <dbReference type="NCBI Taxonomy" id="888268"/>
    <lineage>
        <taxon>Eukaryota</taxon>
        <taxon>Viridiplantae</taxon>
        <taxon>Streptophyta</taxon>
        <taxon>Embryophyta</taxon>
        <taxon>Tracheophyta</taxon>
        <taxon>Spermatophyta</taxon>
        <taxon>Magnoliopsida</taxon>
        <taxon>Liliopsida</taxon>
        <taxon>Poales</taxon>
        <taxon>Poaceae</taxon>
        <taxon>PACMAD clade</taxon>
        <taxon>Panicoideae</taxon>
        <taxon>Panicodae</taxon>
        <taxon>Paniceae</taxon>
        <taxon>Dichantheliinae</taxon>
        <taxon>Dichanthelium</taxon>
    </lineage>
</organism>
<dbReference type="Proteomes" id="UP000095767">
    <property type="component" value="Unassembled WGS sequence"/>
</dbReference>
<evidence type="ECO:0008006" key="4">
    <source>
        <dbReference type="Google" id="ProtNLM"/>
    </source>
</evidence>
<reference evidence="2 3" key="1">
    <citation type="submission" date="2016-09" db="EMBL/GenBank/DDBJ databases">
        <title>The draft genome of Dichanthelium oligosanthes: A C3 panicoid grass species.</title>
        <authorList>
            <person name="Studer A.J."/>
            <person name="Schnable J.C."/>
            <person name="Brutnell T.P."/>
        </authorList>
    </citation>
    <scope>NUCLEOTIDE SEQUENCE [LARGE SCALE GENOMIC DNA]</scope>
    <source>
        <strain evidence="3">cv. Kellogg 1175</strain>
        <tissue evidence="2">Leaf</tissue>
    </source>
</reference>
<accession>A0A1E5UXZ8</accession>
<protein>
    <recommendedName>
        <fullName evidence="4">Dirigent protein</fullName>
    </recommendedName>
</protein>
<evidence type="ECO:0000256" key="1">
    <source>
        <dbReference type="SAM" id="SignalP"/>
    </source>
</evidence>
<evidence type="ECO:0000313" key="2">
    <source>
        <dbReference type="EMBL" id="OEL17750.1"/>
    </source>
</evidence>
<name>A0A1E5UXZ8_9POAL</name>
<keyword evidence="3" id="KW-1185">Reference proteome</keyword>
<evidence type="ECO:0000313" key="3">
    <source>
        <dbReference type="Proteomes" id="UP000095767"/>
    </source>
</evidence>
<keyword evidence="1" id="KW-0732">Signal</keyword>
<comment type="caution">
    <text evidence="2">The sequence shown here is derived from an EMBL/GenBank/DDBJ whole genome shotgun (WGS) entry which is preliminary data.</text>
</comment>
<sequence>MGRLNYSIVLIALALSAPLAALVGDPDILTDYILLANAKPRTITGEFFIHTGFRVAMSINMTMLMPNFMATKGTMMEFPELNG</sequence>
<gene>
    <name evidence="2" type="ORF">BAE44_0021230</name>
</gene>
<feature type="chain" id="PRO_5009187502" description="Dirigent protein" evidence="1">
    <location>
        <begin position="22"/>
        <end position="83"/>
    </location>
</feature>
<dbReference type="STRING" id="888268.A0A1E5UXZ8"/>
<dbReference type="AlphaFoldDB" id="A0A1E5UXZ8"/>
<feature type="signal peptide" evidence="1">
    <location>
        <begin position="1"/>
        <end position="21"/>
    </location>
</feature>